<evidence type="ECO:0000256" key="1">
    <source>
        <dbReference type="SAM" id="Phobius"/>
    </source>
</evidence>
<dbReference type="Proteomes" id="UP000023758">
    <property type="component" value="Unassembled WGS sequence"/>
</dbReference>
<gene>
    <name evidence="2" type="ORF">H103_04420</name>
</gene>
<keyword evidence="1" id="KW-0812">Transmembrane</keyword>
<name>A0A022W395_TRIRU</name>
<keyword evidence="1" id="KW-1133">Transmembrane helix</keyword>
<keyword evidence="1" id="KW-0472">Membrane</keyword>
<sequence>MSTPTPRQLLVGYSLSPWREIQKGRRGKTGLADLSEIRALNRLYFGCPRPRERAIGFELRMPEAAFLARVVFFSLFLPSLLDAIERDVHNIHVLVRPCQGKCTRMGNLGIRTLTVFPHAFSALIYLLSVHFNAHSGDFLGGLPRIGLSIMAVIMASAGESAAYAAYSCFKSHLFQKDGAVENVYLAQLAMHLFATWGGPLPVTPIEGRKSC</sequence>
<dbReference type="AlphaFoldDB" id="A0A022W395"/>
<organism evidence="2">
    <name type="scientific">Trichophyton rubrum CBS 288.86</name>
    <dbReference type="NCBI Taxonomy" id="1215330"/>
    <lineage>
        <taxon>Eukaryota</taxon>
        <taxon>Fungi</taxon>
        <taxon>Dikarya</taxon>
        <taxon>Ascomycota</taxon>
        <taxon>Pezizomycotina</taxon>
        <taxon>Eurotiomycetes</taxon>
        <taxon>Eurotiomycetidae</taxon>
        <taxon>Onygenales</taxon>
        <taxon>Arthrodermataceae</taxon>
        <taxon>Trichophyton</taxon>
    </lineage>
</organism>
<dbReference type="HOGENOM" id="CLU_1305671_0_0_1"/>
<reference evidence="2" key="1">
    <citation type="submission" date="2014-02" db="EMBL/GenBank/DDBJ databases">
        <title>The Genome Sequence of Trichophyton rubrum (morphotype fischeri) CBS 288.86.</title>
        <authorList>
            <consortium name="The Broad Institute Genomics Platform"/>
            <person name="Cuomo C.A."/>
            <person name="White T.C."/>
            <person name="Graser Y."/>
            <person name="Martinez-Rossi N."/>
            <person name="Heitman J."/>
            <person name="Young S.K."/>
            <person name="Zeng Q."/>
            <person name="Gargeya S."/>
            <person name="Abouelleil A."/>
            <person name="Alvarado L."/>
            <person name="Chapman S.B."/>
            <person name="Gainer-Dewar J."/>
            <person name="Goldberg J."/>
            <person name="Griggs A."/>
            <person name="Gujja S."/>
            <person name="Hansen M."/>
            <person name="Howarth C."/>
            <person name="Imamovic A."/>
            <person name="Larimer J."/>
            <person name="Martinez D."/>
            <person name="Murphy C."/>
            <person name="Pearson M.D."/>
            <person name="Persinoti G."/>
            <person name="Poon T."/>
            <person name="Priest M."/>
            <person name="Roberts A.D."/>
            <person name="Saif S."/>
            <person name="Shea T.D."/>
            <person name="Sykes S.N."/>
            <person name="Wortman J."/>
            <person name="Nusbaum C."/>
            <person name="Birren B."/>
        </authorList>
    </citation>
    <scope>NUCLEOTIDE SEQUENCE [LARGE SCALE GENOMIC DNA]</scope>
    <source>
        <strain evidence="2">CBS 288.86</strain>
    </source>
</reference>
<feature type="transmembrane region" description="Helical" evidence="1">
    <location>
        <begin position="105"/>
        <end position="127"/>
    </location>
</feature>
<feature type="transmembrane region" description="Helical" evidence="1">
    <location>
        <begin position="147"/>
        <end position="166"/>
    </location>
</feature>
<protein>
    <submittedName>
        <fullName evidence="2">Uncharacterized protein</fullName>
    </submittedName>
</protein>
<evidence type="ECO:0000313" key="2">
    <source>
        <dbReference type="EMBL" id="EZF52548.1"/>
    </source>
</evidence>
<accession>A0A022W395</accession>
<dbReference type="EMBL" id="KK207847">
    <property type="protein sequence ID" value="EZF52548.1"/>
    <property type="molecule type" value="Genomic_DNA"/>
</dbReference>
<proteinExistence type="predicted"/>